<dbReference type="PANTHER" id="PTHR43046:SF14">
    <property type="entry name" value="MUTT_NUDIX FAMILY PROTEIN"/>
    <property type="match status" value="1"/>
</dbReference>
<dbReference type="PANTHER" id="PTHR43046">
    <property type="entry name" value="GDP-MANNOSE MANNOSYL HYDROLASE"/>
    <property type="match status" value="1"/>
</dbReference>
<comment type="cofactor">
    <cofactor evidence="1">
        <name>Mg(2+)</name>
        <dbReference type="ChEBI" id="CHEBI:18420"/>
    </cofactor>
</comment>
<evidence type="ECO:0000256" key="2">
    <source>
        <dbReference type="ARBA" id="ARBA00022801"/>
    </source>
</evidence>
<evidence type="ECO:0000313" key="5">
    <source>
        <dbReference type="EMBL" id="MBK6302392.1"/>
    </source>
</evidence>
<dbReference type="InterPro" id="IPR000086">
    <property type="entry name" value="NUDIX_hydrolase_dom"/>
</dbReference>
<dbReference type="AlphaFoldDB" id="A0A934X708"/>
<feature type="region of interest" description="Disordered" evidence="3">
    <location>
        <begin position="1"/>
        <end position="22"/>
    </location>
</feature>
<dbReference type="Proteomes" id="UP000718281">
    <property type="component" value="Unassembled WGS sequence"/>
</dbReference>
<name>A0A934X708_9MICO</name>
<evidence type="ECO:0000313" key="9">
    <source>
        <dbReference type="Proteomes" id="UP000726105"/>
    </source>
</evidence>
<dbReference type="Proteomes" id="UP000726105">
    <property type="component" value="Unassembled WGS sequence"/>
</dbReference>
<comment type="caution">
    <text evidence="5">The sequence shown here is derived from an EMBL/GenBank/DDBJ whole genome shotgun (WGS) entry which is preliminary data.</text>
</comment>
<dbReference type="EMBL" id="JADKGK010000015">
    <property type="protein sequence ID" value="MBL0003787.1"/>
    <property type="molecule type" value="Genomic_DNA"/>
</dbReference>
<dbReference type="PROSITE" id="PS51462">
    <property type="entry name" value="NUDIX"/>
    <property type="match status" value="1"/>
</dbReference>
<gene>
    <name evidence="5" type="ORF">IPF40_15680</name>
    <name evidence="6" type="ORF">IPI13_14390</name>
    <name evidence="7" type="ORF">IPP00_07260</name>
</gene>
<dbReference type="InterPro" id="IPR015797">
    <property type="entry name" value="NUDIX_hydrolase-like_dom_sf"/>
</dbReference>
<feature type="domain" description="Nudix hydrolase" evidence="4">
    <location>
        <begin position="40"/>
        <end position="171"/>
    </location>
</feature>
<dbReference type="EMBL" id="JADJIB010000005">
    <property type="protein sequence ID" value="MBK7274295.1"/>
    <property type="molecule type" value="Genomic_DNA"/>
</dbReference>
<evidence type="ECO:0000259" key="4">
    <source>
        <dbReference type="PROSITE" id="PS51462"/>
    </source>
</evidence>
<evidence type="ECO:0000256" key="3">
    <source>
        <dbReference type="SAM" id="MobiDB-lite"/>
    </source>
</evidence>
<evidence type="ECO:0000256" key="1">
    <source>
        <dbReference type="ARBA" id="ARBA00001946"/>
    </source>
</evidence>
<evidence type="ECO:0000313" key="6">
    <source>
        <dbReference type="EMBL" id="MBK7274295.1"/>
    </source>
</evidence>
<dbReference type="SUPFAM" id="SSF55811">
    <property type="entry name" value="Nudix"/>
    <property type="match status" value="1"/>
</dbReference>
<dbReference type="EMBL" id="JADIXZ010000010">
    <property type="protein sequence ID" value="MBK6302392.1"/>
    <property type="molecule type" value="Genomic_DNA"/>
</dbReference>
<protein>
    <submittedName>
        <fullName evidence="5">NUDIX hydrolase</fullName>
    </submittedName>
</protein>
<dbReference type="Pfam" id="PF00293">
    <property type="entry name" value="NUDIX"/>
    <property type="match status" value="1"/>
</dbReference>
<sequence>MSAGDVPVTGGPASAPADDAAYEDSEQGYAAGLRAWDGLPGIPASSGALIRDSRGRILVLKPTYKSGWTIPGGVMEANGETPWEACQREVFEETGLRVSAGRLAAVDTRPAKARRAMGLRFLFDCGVVTDEQAASITLQSTELSDHAFLAPSEALARLRPAVSRRVAAVLETGGCRYLEDGRPVAGVPDE</sequence>
<dbReference type="CDD" id="cd18876">
    <property type="entry name" value="NUDIX_Hydrolase"/>
    <property type="match status" value="1"/>
</dbReference>
<reference evidence="8 9" key="1">
    <citation type="submission" date="2020-10" db="EMBL/GenBank/DDBJ databases">
        <title>Connecting structure to function with the recovery of over 1000 high-quality activated sludge metagenome-assembled genomes encoding full-length rRNA genes using long-read sequencing.</title>
        <authorList>
            <person name="Singleton C.M."/>
            <person name="Petriglieri F."/>
            <person name="Kristensen J.M."/>
            <person name="Kirkegaard R.H."/>
            <person name="Michaelsen T.Y."/>
            <person name="Andersen M.H."/>
            <person name="Karst S.M."/>
            <person name="Dueholm M.S."/>
            <person name="Nielsen P.H."/>
            <person name="Albertsen M."/>
        </authorList>
    </citation>
    <scope>NUCLEOTIDE SEQUENCE [LARGE SCALE GENOMIC DNA]</scope>
    <source>
        <strain evidence="5">AalE_18-Q3-R2-46_BAT3C.188</strain>
        <strain evidence="6">Ega_18-Q3-R5-49_MAXAC.001</strain>
        <strain evidence="7">Ribe_18-Q3-R11-54_MAXAC.001</strain>
    </source>
</reference>
<proteinExistence type="predicted"/>
<organism evidence="5 8">
    <name type="scientific">Candidatus Phosphoribacter hodrii</name>
    <dbReference type="NCBI Taxonomy" id="2953743"/>
    <lineage>
        <taxon>Bacteria</taxon>
        <taxon>Bacillati</taxon>
        <taxon>Actinomycetota</taxon>
        <taxon>Actinomycetes</taxon>
        <taxon>Micrococcales</taxon>
        <taxon>Dermatophilaceae</taxon>
        <taxon>Candidatus Phosphoribacter</taxon>
    </lineage>
</organism>
<evidence type="ECO:0000313" key="8">
    <source>
        <dbReference type="Proteomes" id="UP000718281"/>
    </source>
</evidence>
<dbReference type="Proteomes" id="UP000886632">
    <property type="component" value="Unassembled WGS sequence"/>
</dbReference>
<keyword evidence="2 5" id="KW-0378">Hydrolase</keyword>
<evidence type="ECO:0000313" key="7">
    <source>
        <dbReference type="EMBL" id="MBL0003787.1"/>
    </source>
</evidence>
<dbReference type="GO" id="GO:0016787">
    <property type="term" value="F:hydrolase activity"/>
    <property type="evidence" value="ECO:0007669"/>
    <property type="project" value="UniProtKB-KW"/>
</dbReference>
<accession>A0A934X708</accession>
<dbReference type="Gene3D" id="3.90.79.10">
    <property type="entry name" value="Nucleoside Triphosphate Pyrophosphohydrolase"/>
    <property type="match status" value="1"/>
</dbReference>